<dbReference type="AlphaFoldDB" id="A0A256IJN4"/>
<dbReference type="Proteomes" id="UP000216308">
    <property type="component" value="Unassembled WGS sequence"/>
</dbReference>
<evidence type="ECO:0000256" key="1">
    <source>
        <dbReference type="SAM" id="MobiDB-lite"/>
    </source>
</evidence>
<keyword evidence="3" id="KW-1185">Reference proteome</keyword>
<evidence type="ECO:0000313" key="2">
    <source>
        <dbReference type="EMBL" id="OYR56653.1"/>
    </source>
</evidence>
<dbReference type="Pfam" id="PF18780">
    <property type="entry name" value="HNH_repeat"/>
    <property type="match status" value="4"/>
</dbReference>
<gene>
    <name evidence="2" type="ORF">DJ70_08025</name>
</gene>
<name>A0A256IJN4_9EURY</name>
<feature type="region of interest" description="Disordered" evidence="1">
    <location>
        <begin position="229"/>
        <end position="250"/>
    </location>
</feature>
<accession>A0A256IJN4</accession>
<reference evidence="2 3" key="1">
    <citation type="journal article" date="2014" name="Front. Microbiol.">
        <title>Population and genomic analysis of the genus Halorubrum.</title>
        <authorList>
            <person name="Fullmer M.S."/>
            <person name="Soucy S.M."/>
            <person name="Swithers K.S."/>
            <person name="Makkay A.M."/>
            <person name="Wheeler R."/>
            <person name="Ventosa A."/>
            <person name="Gogarten J.P."/>
            <person name="Papke R.T."/>
        </authorList>
    </citation>
    <scope>NUCLEOTIDE SEQUENCE [LARGE SCALE GENOMIC DNA]</scope>
    <source>
        <strain evidence="2 3">Cb34</strain>
    </source>
</reference>
<proteinExistence type="predicted"/>
<evidence type="ECO:0000313" key="3">
    <source>
        <dbReference type="Proteomes" id="UP000216308"/>
    </source>
</evidence>
<dbReference type="OrthoDB" id="11472at2157"/>
<comment type="caution">
    <text evidence="2">The sequence shown here is derived from an EMBL/GenBank/DDBJ whole genome shotgun (WGS) entry which is preliminary data.</text>
</comment>
<dbReference type="InterPro" id="IPR041025">
    <property type="entry name" value="HNH_repeat"/>
</dbReference>
<dbReference type="EMBL" id="NHPJ01000081">
    <property type="protein sequence ID" value="OYR56653.1"/>
    <property type="molecule type" value="Genomic_DNA"/>
</dbReference>
<sequence>MVGKTSRDDLINEIQRLADELDRTPRIRDMREHGEYSGTPYMREFGSWSDAVEAAGLEPNEPAGQRPGRDALINEMQRLAVELDRPPAIPDMKQRSDHTTTWYFDEFGDWGAALEAAGLDPDVPHNRIPDDALLDDLRTANNEVGGGYMTQDEYETTGRYDASTITSRFDGWFAALEAAGLPADPEGRDRGPQITDDELLEEIRRLADELGKNPTAAEMREHGKYSVTPYTERFGGWNDAKNEADLEQNE</sequence>
<dbReference type="RefSeq" id="WP_094531781.1">
    <property type="nucleotide sequence ID" value="NZ_NHPJ01000081.1"/>
</dbReference>
<protein>
    <submittedName>
        <fullName evidence="2">Uncharacterized protein</fullName>
    </submittedName>
</protein>
<organism evidence="2 3">
    <name type="scientific">Halorubrum halodurans</name>
    <dbReference type="NCBI Taxonomy" id="1383851"/>
    <lineage>
        <taxon>Archaea</taxon>
        <taxon>Methanobacteriati</taxon>
        <taxon>Methanobacteriota</taxon>
        <taxon>Stenosarchaea group</taxon>
        <taxon>Halobacteria</taxon>
        <taxon>Halobacteriales</taxon>
        <taxon>Haloferacaceae</taxon>
        <taxon>Halorubrum</taxon>
    </lineage>
</organism>